<feature type="transmembrane region" description="Helical" evidence="2">
    <location>
        <begin position="70"/>
        <end position="91"/>
    </location>
</feature>
<dbReference type="AlphaFoldDB" id="A0A835ZDD1"/>
<evidence type="ECO:0000256" key="2">
    <source>
        <dbReference type="SAM" id="Phobius"/>
    </source>
</evidence>
<gene>
    <name evidence="4" type="ORF">JKP88DRAFT_251354</name>
</gene>
<dbReference type="EMBL" id="JAFCMP010000016">
    <property type="protein sequence ID" value="KAG5191676.1"/>
    <property type="molecule type" value="Genomic_DNA"/>
</dbReference>
<organism evidence="4 5">
    <name type="scientific">Tribonema minus</name>
    <dbReference type="NCBI Taxonomy" id="303371"/>
    <lineage>
        <taxon>Eukaryota</taxon>
        <taxon>Sar</taxon>
        <taxon>Stramenopiles</taxon>
        <taxon>Ochrophyta</taxon>
        <taxon>PX clade</taxon>
        <taxon>Xanthophyceae</taxon>
        <taxon>Tribonematales</taxon>
        <taxon>Tribonemataceae</taxon>
        <taxon>Tribonema</taxon>
    </lineage>
</organism>
<evidence type="ECO:0000256" key="3">
    <source>
        <dbReference type="SAM" id="SignalP"/>
    </source>
</evidence>
<dbReference type="OrthoDB" id="541626at2759"/>
<keyword evidence="5" id="KW-1185">Reference proteome</keyword>
<feature type="region of interest" description="Disordered" evidence="1">
    <location>
        <begin position="299"/>
        <end position="320"/>
    </location>
</feature>
<feature type="transmembrane region" description="Helical" evidence="2">
    <location>
        <begin position="103"/>
        <end position="121"/>
    </location>
</feature>
<protein>
    <submittedName>
        <fullName evidence="4">Uncharacterized protein</fullName>
    </submittedName>
</protein>
<reference evidence="4" key="1">
    <citation type="submission" date="2021-02" db="EMBL/GenBank/DDBJ databases">
        <title>First Annotated Genome of the Yellow-green Alga Tribonema minus.</title>
        <authorList>
            <person name="Mahan K.M."/>
        </authorList>
    </citation>
    <scope>NUCLEOTIDE SEQUENCE</scope>
    <source>
        <strain evidence="4">UTEX B ZZ1240</strain>
    </source>
</reference>
<keyword evidence="3" id="KW-0732">Signal</keyword>
<accession>A0A835ZDD1</accession>
<name>A0A835ZDD1_9STRA</name>
<sequence>MAGTWLLWQFAVVIALHTVFLQSAFIGTIPSVLPRLKQMFAFAMKPTDIPFYDGGAPFNVNYGKAPVARFAHVLVALPWSFLAAIQLNAGFRKRFPRTHRRMGYVFVMLDVVMMVGAFDFMAKKAGFVHVERHQLAVYSRLAFVALAFLASGAAAVAFARRRDFSAHKRAALHHVAIGHAVSTQRLLLQLRGMVLGARSAARSVLCTGAVLTEGLGAGALQGVLGGFCGATGEGVLPQEQRQLLFGTLVFAGMFINCALVELYYAVSPSTSPRSKSGSVLSSSLASDCKSIAAGNAATAVTTPSLSPTMSPNRAEPPTST</sequence>
<dbReference type="Pfam" id="PF10067">
    <property type="entry name" value="DUF2306"/>
    <property type="match status" value="1"/>
</dbReference>
<feature type="transmembrane region" description="Helical" evidence="2">
    <location>
        <begin position="243"/>
        <end position="266"/>
    </location>
</feature>
<keyword evidence="2" id="KW-0472">Membrane</keyword>
<keyword evidence="2" id="KW-1133">Transmembrane helix</keyword>
<keyword evidence="2" id="KW-0812">Transmembrane</keyword>
<comment type="caution">
    <text evidence="4">The sequence shown here is derived from an EMBL/GenBank/DDBJ whole genome shotgun (WGS) entry which is preliminary data.</text>
</comment>
<evidence type="ECO:0000313" key="5">
    <source>
        <dbReference type="Proteomes" id="UP000664859"/>
    </source>
</evidence>
<evidence type="ECO:0000256" key="1">
    <source>
        <dbReference type="SAM" id="MobiDB-lite"/>
    </source>
</evidence>
<dbReference type="Proteomes" id="UP000664859">
    <property type="component" value="Unassembled WGS sequence"/>
</dbReference>
<dbReference type="InterPro" id="IPR018750">
    <property type="entry name" value="DUF2306_membrane"/>
</dbReference>
<evidence type="ECO:0000313" key="4">
    <source>
        <dbReference type="EMBL" id="KAG5191676.1"/>
    </source>
</evidence>
<proteinExistence type="predicted"/>
<feature type="signal peptide" evidence="3">
    <location>
        <begin position="1"/>
        <end position="15"/>
    </location>
</feature>
<feature type="transmembrane region" description="Helical" evidence="2">
    <location>
        <begin position="141"/>
        <end position="159"/>
    </location>
</feature>
<feature type="chain" id="PRO_5032284803" evidence="3">
    <location>
        <begin position="16"/>
        <end position="320"/>
    </location>
</feature>